<reference evidence="2" key="1">
    <citation type="journal article" date="2020" name="Microb. Genom.">
        <title>Genetic diversity of clinical and environmental Mucorales isolates obtained from an investigation of mucormycosis cases among solid organ transplant recipients.</title>
        <authorList>
            <person name="Nguyen M.H."/>
            <person name="Kaul D."/>
            <person name="Muto C."/>
            <person name="Cheng S.J."/>
            <person name="Richter R.A."/>
            <person name="Bruno V.M."/>
            <person name="Liu G."/>
            <person name="Beyhan S."/>
            <person name="Sundermann A.J."/>
            <person name="Mounaud S."/>
            <person name="Pasculle A.W."/>
            <person name="Nierman W.C."/>
            <person name="Driscoll E."/>
            <person name="Cumbie R."/>
            <person name="Clancy C.J."/>
            <person name="Dupont C.L."/>
        </authorList>
    </citation>
    <scope>NUCLEOTIDE SEQUENCE</scope>
    <source>
        <strain evidence="2">GL11</strain>
    </source>
</reference>
<dbReference type="Proteomes" id="UP000716291">
    <property type="component" value="Unassembled WGS sequence"/>
</dbReference>
<sequence>MGNNVSIEPKSHSTLRRRSLISVQHSILNHQNNNNDLIISLNQHQQQQQQADPRLSIDNSTRMQSSVFQSGLTAEQFSRLEQESAFSEMTDYSHFSFNAKENNDYIMSTPELNSTPTTLHTSKEMVDYLIKNSSNTFDILTTVFNSSQMKHNPDFQREAYKALELWVQIADDPSAKVCIARCKLCGWGTEKDPKAAFVELKRLATEQDTWESYFFLAQCYYYGITDLDQTIQAVDKKKACTWFKKSMQVPQRYQTSQVVPHFVAQAQVCVAITNLLAGDSVDENIELVKASARAGNKIAEFQLGYLIKLGVTSDTKTTAEYFTLSAQKSYSPAQIQLALILLQEGKTEQGFYWLKKATDLNDPQAYYQLGNIYELGSYGVGQHFELAYTNYYHAVEKYGHHLSEFRLGMNYLIGGLDLPKDTERAFGFIQSAALAGEPGAQYILGIMYREGEVPNRPHKAAHEIAQNKKEAFRWFRKAAAQNLPAAMTQVAFCYEQGHGVAVNHVVANQYYERALCYANLSSTRVAYARFLCSQKRYKEGFEHYLQASGLIGSDSQHPAPPQVISEAKRMVAIFYLDNTKDSDIPYKPKEGFELLTDLVISDPDNGCVHYWVAASYEKGIPNVCPIDLSKSYKHYLISAKLGYADSQLQVGHMLFKGIGVREDRRAAFDWFMKAASQKNSKALNYIGLYYYKGSFGISRDHEKAREFFKKSAQLGEVDGMISYAQLCQEKARTTDVQQAKALQKSSFDWYKRAAAHQHPTALRELGRMYGAGIGTERKDQLSFEYLKLAADKQDPLATLLIGGYYENGHGGLSKDIHVALNYYLKAIQLGQPTALIATAEVYEKLGQYGKAHEYYGRIAKDSRIAKDFKSSRTARLKRSLYSLNYDPTQLLYPMSSTLKSRHSLDQYSELSKVQAFQAIYSLATQDHFKDAYVWLAECYQDGNGVPQDMAESIRWRTRAAVDADDLYSMRKLAYIFEQGVYVEKDLMLSQRYRQMFAEKHSSL</sequence>
<dbReference type="Gene3D" id="1.25.40.10">
    <property type="entry name" value="Tetratricopeptide repeat domain"/>
    <property type="match status" value="5"/>
</dbReference>
<dbReference type="InterPro" id="IPR011990">
    <property type="entry name" value="TPR-like_helical_dom_sf"/>
</dbReference>
<dbReference type="OrthoDB" id="2242379at2759"/>
<gene>
    <name evidence="2" type="ORF">G6F64_008668</name>
</gene>
<accession>A0A9P6X4V3</accession>
<name>A0A9P6X4V3_RHIOR</name>
<comment type="similarity">
    <text evidence="1">Belongs to the sel-1 family.</text>
</comment>
<dbReference type="AlphaFoldDB" id="A0A9P6X4V3"/>
<evidence type="ECO:0008006" key="4">
    <source>
        <dbReference type="Google" id="ProtNLM"/>
    </source>
</evidence>
<evidence type="ECO:0000313" key="2">
    <source>
        <dbReference type="EMBL" id="KAG1305087.1"/>
    </source>
</evidence>
<dbReference type="InterPro" id="IPR050767">
    <property type="entry name" value="Sel1_AlgK"/>
</dbReference>
<keyword evidence="3" id="KW-1185">Reference proteome</keyword>
<dbReference type="PANTHER" id="PTHR11102">
    <property type="entry name" value="SEL-1-LIKE PROTEIN"/>
    <property type="match status" value="1"/>
</dbReference>
<evidence type="ECO:0000256" key="1">
    <source>
        <dbReference type="ARBA" id="ARBA00038101"/>
    </source>
</evidence>
<dbReference type="Pfam" id="PF08238">
    <property type="entry name" value="Sel1"/>
    <property type="match status" value="15"/>
</dbReference>
<dbReference type="PANTHER" id="PTHR11102:SF160">
    <property type="entry name" value="ERAD-ASSOCIATED E3 UBIQUITIN-PROTEIN LIGASE COMPONENT HRD3"/>
    <property type="match status" value="1"/>
</dbReference>
<comment type="caution">
    <text evidence="2">The sequence shown here is derived from an EMBL/GenBank/DDBJ whole genome shotgun (WGS) entry which is preliminary data.</text>
</comment>
<dbReference type="SMART" id="SM00671">
    <property type="entry name" value="SEL1"/>
    <property type="match status" value="16"/>
</dbReference>
<protein>
    <recommendedName>
        <fullName evidence="4">HCP-like protein</fullName>
    </recommendedName>
</protein>
<organism evidence="2 3">
    <name type="scientific">Rhizopus oryzae</name>
    <name type="common">Mucormycosis agent</name>
    <name type="synonym">Rhizopus arrhizus var. delemar</name>
    <dbReference type="NCBI Taxonomy" id="64495"/>
    <lineage>
        <taxon>Eukaryota</taxon>
        <taxon>Fungi</taxon>
        <taxon>Fungi incertae sedis</taxon>
        <taxon>Mucoromycota</taxon>
        <taxon>Mucoromycotina</taxon>
        <taxon>Mucoromycetes</taxon>
        <taxon>Mucorales</taxon>
        <taxon>Mucorineae</taxon>
        <taxon>Rhizopodaceae</taxon>
        <taxon>Rhizopus</taxon>
    </lineage>
</organism>
<dbReference type="EMBL" id="JAANQT010001455">
    <property type="protein sequence ID" value="KAG1305087.1"/>
    <property type="molecule type" value="Genomic_DNA"/>
</dbReference>
<evidence type="ECO:0000313" key="3">
    <source>
        <dbReference type="Proteomes" id="UP000716291"/>
    </source>
</evidence>
<dbReference type="SUPFAM" id="SSF81901">
    <property type="entry name" value="HCP-like"/>
    <property type="match status" value="6"/>
</dbReference>
<proteinExistence type="inferred from homology"/>
<dbReference type="InterPro" id="IPR006597">
    <property type="entry name" value="Sel1-like"/>
</dbReference>